<reference evidence="5 6" key="1">
    <citation type="submission" date="2018-01" db="EMBL/GenBank/DDBJ databases">
        <title>Draft genome of the strawberry crown rot pathogen Phytophthora cactorum.</title>
        <authorList>
            <person name="Armitage A.D."/>
            <person name="Lysoe E."/>
            <person name="Nellist C.F."/>
            <person name="Harrison R.J."/>
            <person name="Brurberg M.B."/>
        </authorList>
    </citation>
    <scope>NUCLEOTIDE SEQUENCE [LARGE SCALE GENOMIC DNA]</scope>
    <source>
        <strain evidence="5 6">10300</strain>
    </source>
</reference>
<keyword evidence="6" id="KW-1185">Reference proteome</keyword>
<gene>
    <name evidence="5" type="ORF">PC110_g11712</name>
    <name evidence="1" type="ORF">PC115_g8294</name>
    <name evidence="2" type="ORF">PC117_g5570</name>
    <name evidence="3" type="ORF">PC118_g8554</name>
    <name evidence="4" type="ORF">PC129_g2911</name>
</gene>
<evidence type="ECO:0000313" key="2">
    <source>
        <dbReference type="EMBL" id="KAG2949046.1"/>
    </source>
</evidence>
<dbReference type="OrthoDB" id="10374035at2759"/>
<evidence type="ECO:0000313" key="1">
    <source>
        <dbReference type="EMBL" id="KAG2925309.1"/>
    </source>
</evidence>
<dbReference type="Proteomes" id="UP000774804">
    <property type="component" value="Unassembled WGS sequence"/>
</dbReference>
<dbReference type="AlphaFoldDB" id="A0A329S7M8"/>
<dbReference type="Proteomes" id="UP000697107">
    <property type="component" value="Unassembled WGS sequence"/>
</dbReference>
<dbReference type="EMBL" id="MJFZ01000300">
    <property type="protein sequence ID" value="RAW31936.1"/>
    <property type="molecule type" value="Genomic_DNA"/>
</dbReference>
<dbReference type="EMBL" id="RCMK01000098">
    <property type="protein sequence ID" value="KAG2949046.1"/>
    <property type="molecule type" value="Genomic_DNA"/>
</dbReference>
<evidence type="ECO:0008006" key="7">
    <source>
        <dbReference type="Google" id="ProtNLM"/>
    </source>
</evidence>
<reference evidence="1" key="2">
    <citation type="submission" date="2018-10" db="EMBL/GenBank/DDBJ databases">
        <title>Effector identification in a new, highly contiguous assembly of the strawberry crown rot pathogen Phytophthora cactorum.</title>
        <authorList>
            <person name="Armitage A.D."/>
            <person name="Nellist C.F."/>
            <person name="Bates H."/>
            <person name="Vickerstaff R.J."/>
            <person name="Harrison R.J."/>
        </authorList>
    </citation>
    <scope>NUCLEOTIDE SEQUENCE</scope>
    <source>
        <strain evidence="1">4032</strain>
        <strain evidence="2">4040</strain>
        <strain evidence="3">P415</strain>
        <strain evidence="4">P421</strain>
    </source>
</reference>
<dbReference type="Proteomes" id="UP000760860">
    <property type="component" value="Unassembled WGS sequence"/>
</dbReference>
<organism evidence="5 6">
    <name type="scientific">Phytophthora cactorum</name>
    <dbReference type="NCBI Taxonomy" id="29920"/>
    <lineage>
        <taxon>Eukaryota</taxon>
        <taxon>Sar</taxon>
        <taxon>Stramenopiles</taxon>
        <taxon>Oomycota</taxon>
        <taxon>Peronosporomycetes</taxon>
        <taxon>Peronosporales</taxon>
        <taxon>Peronosporaceae</taxon>
        <taxon>Phytophthora</taxon>
    </lineage>
</organism>
<dbReference type="Proteomes" id="UP000251314">
    <property type="component" value="Unassembled WGS sequence"/>
</dbReference>
<comment type="caution">
    <text evidence="5">The sequence shown here is derived from an EMBL/GenBank/DDBJ whole genome shotgun (WGS) entry which is preliminary data.</text>
</comment>
<dbReference type="EMBL" id="RCMV01000056">
    <property type="protein sequence ID" value="KAG3226495.1"/>
    <property type="molecule type" value="Genomic_DNA"/>
</dbReference>
<dbReference type="VEuPathDB" id="FungiDB:PC110_g11712"/>
<protein>
    <recommendedName>
        <fullName evidence="7">Homeodomain-like</fullName>
    </recommendedName>
</protein>
<evidence type="ECO:0000313" key="3">
    <source>
        <dbReference type="EMBL" id="KAG2985060.1"/>
    </source>
</evidence>
<sequence length="105" mass="11883">MVEKHSRPNECTRASTFARESAELARARLARRSVPNLPPQVQMPSQATYHKPTITEEQRVLDAYRAGRADWLAVAENNSVNRPMVYRIAAQDSVEVKHRGARRGT</sequence>
<name>A0A329S7M8_9STRA</name>
<dbReference type="Proteomes" id="UP000736787">
    <property type="component" value="Unassembled WGS sequence"/>
</dbReference>
<evidence type="ECO:0000313" key="4">
    <source>
        <dbReference type="EMBL" id="KAG3226495.1"/>
    </source>
</evidence>
<evidence type="ECO:0000313" key="6">
    <source>
        <dbReference type="Proteomes" id="UP000251314"/>
    </source>
</evidence>
<proteinExistence type="predicted"/>
<accession>A0A329S7M8</accession>
<evidence type="ECO:0000313" key="5">
    <source>
        <dbReference type="EMBL" id="RAW31936.1"/>
    </source>
</evidence>
<dbReference type="EMBL" id="RCMI01000213">
    <property type="protein sequence ID" value="KAG2925309.1"/>
    <property type="molecule type" value="Genomic_DNA"/>
</dbReference>
<dbReference type="EMBL" id="RCML01000220">
    <property type="protein sequence ID" value="KAG2985060.1"/>
    <property type="molecule type" value="Genomic_DNA"/>
</dbReference>